<dbReference type="AlphaFoldDB" id="A0A3L8S3K2"/>
<name>A0A3L8S3K2_CHLGU</name>
<evidence type="ECO:0000313" key="2">
    <source>
        <dbReference type="Proteomes" id="UP000276834"/>
    </source>
</evidence>
<evidence type="ECO:0000313" key="1">
    <source>
        <dbReference type="EMBL" id="RLV96788.1"/>
    </source>
</evidence>
<proteinExistence type="predicted"/>
<accession>A0A3L8S3K2</accession>
<keyword evidence="2" id="KW-1185">Reference proteome</keyword>
<comment type="caution">
    <text evidence="1">The sequence shown here is derived from an EMBL/GenBank/DDBJ whole genome shotgun (WGS) entry which is preliminary data.</text>
</comment>
<sequence length="76" mass="7597">MGGAARGGAAADWRSAVHSCRAARGGAEPPPAALRCCGAGGQRRLGGLGPAAQLVIEAKLGRTEQRLTFAKGLGEQ</sequence>
<dbReference type="Proteomes" id="UP000276834">
    <property type="component" value="Unassembled WGS sequence"/>
</dbReference>
<protein>
    <submittedName>
        <fullName evidence="1">Uncharacterized protein</fullName>
    </submittedName>
</protein>
<dbReference type="EMBL" id="QUSF01000067">
    <property type="protein sequence ID" value="RLV96788.1"/>
    <property type="molecule type" value="Genomic_DNA"/>
</dbReference>
<reference evidence="1 2" key="1">
    <citation type="journal article" date="2018" name="Proc. R. Soc. B">
        <title>A non-coding region near Follistatin controls head colour polymorphism in the Gouldian finch.</title>
        <authorList>
            <person name="Toomey M.B."/>
            <person name="Marques C.I."/>
            <person name="Andrade P."/>
            <person name="Araujo P.M."/>
            <person name="Sabatino S."/>
            <person name="Gazda M.A."/>
            <person name="Afonso S."/>
            <person name="Lopes R.J."/>
            <person name="Corbo J.C."/>
            <person name="Carneiro M."/>
        </authorList>
    </citation>
    <scope>NUCLEOTIDE SEQUENCE [LARGE SCALE GENOMIC DNA]</scope>
    <source>
        <strain evidence="1">Red01</strain>
        <tissue evidence="1">Muscle</tissue>
    </source>
</reference>
<organism evidence="1 2">
    <name type="scientific">Chloebia gouldiae</name>
    <name type="common">Gouldian finch</name>
    <name type="synonym">Erythrura gouldiae</name>
    <dbReference type="NCBI Taxonomy" id="44316"/>
    <lineage>
        <taxon>Eukaryota</taxon>
        <taxon>Metazoa</taxon>
        <taxon>Chordata</taxon>
        <taxon>Craniata</taxon>
        <taxon>Vertebrata</taxon>
        <taxon>Euteleostomi</taxon>
        <taxon>Archelosauria</taxon>
        <taxon>Archosauria</taxon>
        <taxon>Dinosauria</taxon>
        <taxon>Saurischia</taxon>
        <taxon>Theropoda</taxon>
        <taxon>Coelurosauria</taxon>
        <taxon>Aves</taxon>
        <taxon>Neognathae</taxon>
        <taxon>Neoaves</taxon>
        <taxon>Telluraves</taxon>
        <taxon>Australaves</taxon>
        <taxon>Passeriformes</taxon>
        <taxon>Passeroidea</taxon>
        <taxon>Passeridae</taxon>
        <taxon>Chloebia</taxon>
    </lineage>
</organism>
<gene>
    <name evidence="1" type="ORF">DV515_00012430</name>
</gene>